<dbReference type="EMBL" id="MU971374">
    <property type="protein sequence ID" value="KAK9237118.1"/>
    <property type="molecule type" value="Genomic_DNA"/>
</dbReference>
<evidence type="ECO:0000313" key="1">
    <source>
        <dbReference type="EMBL" id="KAK9237118.1"/>
    </source>
</evidence>
<sequence length="168" mass="19251">MKYSTTDTKSLPNLAGVLARQWLARDLHQSRWLPMRYVAVKVNTNNYASKEAAETELRITRHITEANPQHIGHNFVCTLLDSFDLHRPCGTHVCMVFDPLREPLWMSKQRFQGNVLPLDVVRGVSKMILEGHHYLHSQCHIIHTDLKSDNILMALRDQGALDTVAQDE</sequence>
<reference evidence="2" key="1">
    <citation type="journal article" date="2024" name="Front. Bioeng. Biotechnol.">
        <title>Genome-scale model development and genomic sequencing of the oleaginous clade Lipomyces.</title>
        <authorList>
            <person name="Czajka J.J."/>
            <person name="Han Y."/>
            <person name="Kim J."/>
            <person name="Mondo S.J."/>
            <person name="Hofstad B.A."/>
            <person name="Robles A."/>
            <person name="Haridas S."/>
            <person name="Riley R."/>
            <person name="LaButti K."/>
            <person name="Pangilinan J."/>
            <person name="Andreopoulos W."/>
            <person name="Lipzen A."/>
            <person name="Yan J."/>
            <person name="Wang M."/>
            <person name="Ng V."/>
            <person name="Grigoriev I.V."/>
            <person name="Spatafora J.W."/>
            <person name="Magnuson J.K."/>
            <person name="Baker S.E."/>
            <person name="Pomraning K.R."/>
        </authorList>
    </citation>
    <scope>NUCLEOTIDE SEQUENCE [LARGE SCALE GENOMIC DNA]</scope>
    <source>
        <strain evidence="2">CBS 7786</strain>
    </source>
</reference>
<protein>
    <submittedName>
        <fullName evidence="1">Kinase-like domain-containing protein</fullName>
    </submittedName>
</protein>
<organism evidence="1 2">
    <name type="scientific">Lipomyces kononenkoae</name>
    <name type="common">Yeast</name>
    <dbReference type="NCBI Taxonomy" id="34357"/>
    <lineage>
        <taxon>Eukaryota</taxon>
        <taxon>Fungi</taxon>
        <taxon>Dikarya</taxon>
        <taxon>Ascomycota</taxon>
        <taxon>Saccharomycotina</taxon>
        <taxon>Lipomycetes</taxon>
        <taxon>Lipomycetales</taxon>
        <taxon>Lipomycetaceae</taxon>
        <taxon>Lipomyces</taxon>
    </lineage>
</organism>
<dbReference type="Proteomes" id="UP001433508">
    <property type="component" value="Unassembled WGS sequence"/>
</dbReference>
<name>A0ACC3SZR7_LIPKO</name>
<gene>
    <name evidence="1" type="ORF">V1525DRAFT_184311</name>
</gene>
<accession>A0ACC3SZR7</accession>
<proteinExistence type="predicted"/>
<comment type="caution">
    <text evidence="1">The sequence shown here is derived from an EMBL/GenBank/DDBJ whole genome shotgun (WGS) entry which is preliminary data.</text>
</comment>
<keyword evidence="2" id="KW-1185">Reference proteome</keyword>
<evidence type="ECO:0000313" key="2">
    <source>
        <dbReference type="Proteomes" id="UP001433508"/>
    </source>
</evidence>